<keyword evidence="2" id="KW-1185">Reference proteome</keyword>
<organism evidence="1 2">
    <name type="scientific">Calorimonas adulescens</name>
    <dbReference type="NCBI Taxonomy" id="2606906"/>
    <lineage>
        <taxon>Bacteria</taxon>
        <taxon>Bacillati</taxon>
        <taxon>Bacillota</taxon>
        <taxon>Clostridia</taxon>
        <taxon>Thermoanaerobacterales</taxon>
        <taxon>Thermoanaerobacteraceae</taxon>
        <taxon>Calorimonas</taxon>
    </lineage>
</organism>
<dbReference type="Proteomes" id="UP000322976">
    <property type="component" value="Unassembled WGS sequence"/>
</dbReference>
<proteinExistence type="predicted"/>
<dbReference type="AlphaFoldDB" id="A0A5D8QDG3"/>
<sequence>MGFCFTVLETLIFNGVQIDKGFDERLDIFYRINLCIENSEDSINDTFIDCYYRNIDDLKKGMGNYIG</sequence>
<reference evidence="1 2" key="1">
    <citation type="submission" date="2019-08" db="EMBL/GenBank/DDBJ databases">
        <title>Calorimonas adulescens gen. nov., sp. nov., an anaerobic thermophilic bacterium from Sakhalin hot spring.</title>
        <authorList>
            <person name="Khomyakova M.A."/>
            <person name="Merkel A.Y."/>
            <person name="Novikov A."/>
            <person name="Bonch-Osmolovskaya E.A."/>
            <person name="Slobodkin A.I."/>
        </authorList>
    </citation>
    <scope>NUCLEOTIDE SEQUENCE [LARGE SCALE GENOMIC DNA]</scope>
    <source>
        <strain evidence="1 2">A05MB</strain>
    </source>
</reference>
<dbReference type="EMBL" id="VTPS01000008">
    <property type="protein sequence ID" value="TZE82189.1"/>
    <property type="molecule type" value="Genomic_DNA"/>
</dbReference>
<name>A0A5D8QDG3_9THEO</name>
<evidence type="ECO:0000313" key="2">
    <source>
        <dbReference type="Proteomes" id="UP000322976"/>
    </source>
</evidence>
<protein>
    <submittedName>
        <fullName evidence="1">Uncharacterized protein</fullName>
    </submittedName>
</protein>
<gene>
    <name evidence="1" type="ORF">FWJ32_06345</name>
</gene>
<evidence type="ECO:0000313" key="1">
    <source>
        <dbReference type="EMBL" id="TZE82189.1"/>
    </source>
</evidence>
<accession>A0A5D8QDG3</accession>
<comment type="caution">
    <text evidence="1">The sequence shown here is derived from an EMBL/GenBank/DDBJ whole genome shotgun (WGS) entry which is preliminary data.</text>
</comment>